<name>A0A9D2HYM2_9BACE</name>
<organism evidence="7 8">
    <name type="scientific">Candidatus Bacteroides avicola</name>
    <dbReference type="NCBI Taxonomy" id="2838468"/>
    <lineage>
        <taxon>Bacteria</taxon>
        <taxon>Pseudomonadati</taxon>
        <taxon>Bacteroidota</taxon>
        <taxon>Bacteroidia</taxon>
        <taxon>Bacteroidales</taxon>
        <taxon>Bacteroidaceae</taxon>
        <taxon>Bacteroides</taxon>
    </lineage>
</organism>
<dbReference type="InterPro" id="IPR004498">
    <property type="entry name" value="Ribosomal_PrmA_MeTrfase"/>
</dbReference>
<feature type="binding site" evidence="6">
    <location>
        <position position="154"/>
    </location>
    <ligand>
        <name>S-adenosyl-L-methionine</name>
        <dbReference type="ChEBI" id="CHEBI:59789"/>
    </ligand>
</feature>
<evidence type="ECO:0000313" key="7">
    <source>
        <dbReference type="EMBL" id="HJA86894.1"/>
    </source>
</evidence>
<dbReference type="Proteomes" id="UP000823862">
    <property type="component" value="Unassembled WGS sequence"/>
</dbReference>
<evidence type="ECO:0000256" key="1">
    <source>
        <dbReference type="ARBA" id="ARBA00009741"/>
    </source>
</evidence>
<reference evidence="7" key="2">
    <citation type="submission" date="2021-04" db="EMBL/GenBank/DDBJ databases">
        <authorList>
            <person name="Gilroy R."/>
        </authorList>
    </citation>
    <scope>NUCLEOTIDE SEQUENCE</scope>
    <source>
        <strain evidence="7">ChiHjej12B11-9795</strain>
    </source>
</reference>
<keyword evidence="4 6" id="KW-0808">Transferase</keyword>
<dbReference type="EC" id="2.1.1.-" evidence="6"/>
<dbReference type="GO" id="GO:0005737">
    <property type="term" value="C:cytoplasm"/>
    <property type="evidence" value="ECO:0007669"/>
    <property type="project" value="UniProtKB-SubCell"/>
</dbReference>
<dbReference type="InterPro" id="IPR029063">
    <property type="entry name" value="SAM-dependent_MTases_sf"/>
</dbReference>
<dbReference type="Pfam" id="PF06325">
    <property type="entry name" value="PrmA"/>
    <property type="match status" value="1"/>
</dbReference>
<dbReference type="CDD" id="cd02440">
    <property type="entry name" value="AdoMet_MTases"/>
    <property type="match status" value="1"/>
</dbReference>
<dbReference type="InterPro" id="IPR050078">
    <property type="entry name" value="Ribosomal_L11_MeTrfase_PrmA"/>
</dbReference>
<feature type="binding site" evidence="6">
    <location>
        <position position="176"/>
    </location>
    <ligand>
        <name>S-adenosyl-L-methionine</name>
        <dbReference type="ChEBI" id="CHEBI:59789"/>
    </ligand>
</feature>
<comment type="caution">
    <text evidence="7">The sequence shown here is derived from an EMBL/GenBank/DDBJ whole genome shotgun (WGS) entry which is preliminary data.</text>
</comment>
<evidence type="ECO:0000313" key="8">
    <source>
        <dbReference type="Proteomes" id="UP000823862"/>
    </source>
</evidence>
<comment type="subcellular location">
    <subcellularLocation>
        <location evidence="6">Cytoplasm</location>
    </subcellularLocation>
</comment>
<dbReference type="AlphaFoldDB" id="A0A9D2HYM2"/>
<reference evidence="7" key="1">
    <citation type="journal article" date="2021" name="PeerJ">
        <title>Extensive microbial diversity within the chicken gut microbiome revealed by metagenomics and culture.</title>
        <authorList>
            <person name="Gilroy R."/>
            <person name="Ravi A."/>
            <person name="Getino M."/>
            <person name="Pursley I."/>
            <person name="Horton D.L."/>
            <person name="Alikhan N.F."/>
            <person name="Baker D."/>
            <person name="Gharbi K."/>
            <person name="Hall N."/>
            <person name="Watson M."/>
            <person name="Adriaenssens E.M."/>
            <person name="Foster-Nyarko E."/>
            <person name="Jarju S."/>
            <person name="Secka A."/>
            <person name="Antonio M."/>
            <person name="Oren A."/>
            <person name="Chaudhuri R.R."/>
            <person name="La Ragione R."/>
            <person name="Hildebrand F."/>
            <person name="Pallen M.J."/>
        </authorList>
    </citation>
    <scope>NUCLEOTIDE SEQUENCE</scope>
    <source>
        <strain evidence="7">ChiHjej12B11-9795</strain>
    </source>
</reference>
<evidence type="ECO:0000256" key="5">
    <source>
        <dbReference type="ARBA" id="ARBA00022691"/>
    </source>
</evidence>
<feature type="binding site" evidence="6">
    <location>
        <position position="219"/>
    </location>
    <ligand>
        <name>S-adenosyl-L-methionine</name>
        <dbReference type="ChEBI" id="CHEBI:59789"/>
    </ligand>
</feature>
<sequence length="283" mass="31843">MKYLEFIFKAEPSDQTISDVLCAVLGETGFESFVEQEDGTLAAYIQAADYDENKLKEALADFPIAATQISYSWSEAEDRDWNEEWEKNFFQPIVIGGGRCVVHSTFHHDVPQADYDIVINPQMAFGTGHHQTTGLMMSELLETDLTGKHVLDMGCGTSILAILAKMRGAADCEAVDIDEWCVRNSLENIALNHMDHICVRQGDASVLKDMGPFDVILANINRNILLRDMNQYVERLVPGGELLISGFYDADVPLLTQEAEKLGLKTIRICQDKEWTMIRFRQN</sequence>
<comment type="similarity">
    <text evidence="1 6">Belongs to the methyltransferase superfamily. PrmA family.</text>
</comment>
<dbReference type="GO" id="GO:0005840">
    <property type="term" value="C:ribosome"/>
    <property type="evidence" value="ECO:0007669"/>
    <property type="project" value="UniProtKB-KW"/>
</dbReference>
<evidence type="ECO:0000256" key="6">
    <source>
        <dbReference type="HAMAP-Rule" id="MF_00735"/>
    </source>
</evidence>
<evidence type="ECO:0000256" key="2">
    <source>
        <dbReference type="ARBA" id="ARBA00022490"/>
    </source>
</evidence>
<keyword evidence="2 6" id="KW-0963">Cytoplasm</keyword>
<dbReference type="GO" id="GO:0008276">
    <property type="term" value="F:protein methyltransferase activity"/>
    <property type="evidence" value="ECO:0007669"/>
    <property type="project" value="UniProtKB-UniRule"/>
</dbReference>
<dbReference type="HAMAP" id="MF_00735">
    <property type="entry name" value="Methyltr_PrmA"/>
    <property type="match status" value="1"/>
</dbReference>
<dbReference type="Gene3D" id="3.40.50.150">
    <property type="entry name" value="Vaccinia Virus protein VP39"/>
    <property type="match status" value="1"/>
</dbReference>
<dbReference type="PANTHER" id="PTHR43648:SF1">
    <property type="entry name" value="ELECTRON TRANSFER FLAVOPROTEIN BETA SUBUNIT LYSINE METHYLTRANSFERASE"/>
    <property type="match status" value="1"/>
</dbReference>
<evidence type="ECO:0000256" key="4">
    <source>
        <dbReference type="ARBA" id="ARBA00022679"/>
    </source>
</evidence>
<accession>A0A9D2HYM2</accession>
<protein>
    <recommendedName>
        <fullName evidence="6">Ribosomal protein L11 methyltransferase</fullName>
        <shortName evidence="6">L11 Mtase</shortName>
        <ecNumber evidence="6">2.1.1.-</ecNumber>
    </recommendedName>
</protein>
<feature type="binding site" evidence="6">
    <location>
        <position position="133"/>
    </location>
    <ligand>
        <name>S-adenosyl-L-methionine</name>
        <dbReference type="ChEBI" id="CHEBI:59789"/>
    </ligand>
</feature>
<comment type="function">
    <text evidence="6">Methylates ribosomal protein L11.</text>
</comment>
<dbReference type="NCBIfam" id="NF001785">
    <property type="entry name" value="PRK00517.2-2"/>
    <property type="match status" value="1"/>
</dbReference>
<dbReference type="SUPFAM" id="SSF53335">
    <property type="entry name" value="S-adenosyl-L-methionine-dependent methyltransferases"/>
    <property type="match status" value="1"/>
</dbReference>
<proteinExistence type="inferred from homology"/>
<keyword evidence="3 6" id="KW-0489">Methyltransferase</keyword>
<evidence type="ECO:0000256" key="3">
    <source>
        <dbReference type="ARBA" id="ARBA00022603"/>
    </source>
</evidence>
<dbReference type="PIRSF" id="PIRSF000401">
    <property type="entry name" value="RPL11_MTase"/>
    <property type="match status" value="1"/>
</dbReference>
<dbReference type="GO" id="GO:0032259">
    <property type="term" value="P:methylation"/>
    <property type="evidence" value="ECO:0007669"/>
    <property type="project" value="UniProtKB-KW"/>
</dbReference>
<keyword evidence="7" id="KW-0687">Ribonucleoprotein</keyword>
<dbReference type="EMBL" id="DWZI01000061">
    <property type="protein sequence ID" value="HJA86894.1"/>
    <property type="molecule type" value="Genomic_DNA"/>
</dbReference>
<keyword evidence="7" id="KW-0689">Ribosomal protein</keyword>
<comment type="catalytic activity">
    <reaction evidence="6">
        <text>L-lysyl-[protein] + 3 S-adenosyl-L-methionine = N(6),N(6),N(6)-trimethyl-L-lysyl-[protein] + 3 S-adenosyl-L-homocysteine + 3 H(+)</text>
        <dbReference type="Rhea" id="RHEA:54192"/>
        <dbReference type="Rhea" id="RHEA-COMP:9752"/>
        <dbReference type="Rhea" id="RHEA-COMP:13826"/>
        <dbReference type="ChEBI" id="CHEBI:15378"/>
        <dbReference type="ChEBI" id="CHEBI:29969"/>
        <dbReference type="ChEBI" id="CHEBI:57856"/>
        <dbReference type="ChEBI" id="CHEBI:59789"/>
        <dbReference type="ChEBI" id="CHEBI:61961"/>
    </reaction>
</comment>
<keyword evidence="5 6" id="KW-0949">S-adenosyl-L-methionine</keyword>
<dbReference type="PANTHER" id="PTHR43648">
    <property type="entry name" value="ELECTRON TRANSFER FLAVOPROTEIN BETA SUBUNIT LYSINE METHYLTRANSFERASE"/>
    <property type="match status" value="1"/>
</dbReference>
<gene>
    <name evidence="6 7" type="primary">prmA</name>
    <name evidence="7" type="ORF">H9950_12040</name>
</gene>